<keyword evidence="5" id="KW-1185">Reference proteome</keyword>
<accession>A0AAI8YS21</accession>
<evidence type="ECO:0000259" key="3">
    <source>
        <dbReference type="Pfam" id="PF00501"/>
    </source>
</evidence>
<dbReference type="Pfam" id="PF00501">
    <property type="entry name" value="AMP-binding"/>
    <property type="match status" value="1"/>
</dbReference>
<dbReference type="GO" id="GO:0019748">
    <property type="term" value="P:secondary metabolic process"/>
    <property type="evidence" value="ECO:0007669"/>
    <property type="project" value="TreeGrafter"/>
</dbReference>
<evidence type="ECO:0000313" key="4">
    <source>
        <dbReference type="EMBL" id="CAK3806586.1"/>
    </source>
</evidence>
<evidence type="ECO:0000313" key="5">
    <source>
        <dbReference type="Proteomes" id="UP001296104"/>
    </source>
</evidence>
<reference evidence="4" key="1">
    <citation type="submission" date="2023-11" db="EMBL/GenBank/DDBJ databases">
        <authorList>
            <person name="Alioto T."/>
            <person name="Alioto T."/>
            <person name="Gomez Garrido J."/>
        </authorList>
    </citation>
    <scope>NUCLEOTIDE SEQUENCE</scope>
</reference>
<organism evidence="4 5">
    <name type="scientific">Lecanosticta acicola</name>
    <dbReference type="NCBI Taxonomy" id="111012"/>
    <lineage>
        <taxon>Eukaryota</taxon>
        <taxon>Fungi</taxon>
        <taxon>Dikarya</taxon>
        <taxon>Ascomycota</taxon>
        <taxon>Pezizomycotina</taxon>
        <taxon>Dothideomycetes</taxon>
        <taxon>Dothideomycetidae</taxon>
        <taxon>Mycosphaerellales</taxon>
        <taxon>Mycosphaerellaceae</taxon>
        <taxon>Lecanosticta</taxon>
    </lineage>
</organism>
<sequence length="581" mass="62772">MASKELAEVYGGPHEAPHSLFATIEDGWKNNLNEIAVISTHQPHDLFSGLVQDCHATNGRSNSDESLAWTYAQLHRAALKFAAGLRAHGVEPGMRIATICPNGVQFPLALWTCMIMRLTLCPLDPGAVSRAREEELAKYMSLIQPDAVLVMDERATAAVDVALSKEPKVKIVLDPGFKPESSSRWTSLLQLATSATFSPADEESLLNSARNEDSPTRLASILFTSGTSSGNPKGCPRSVASTTHHLTSQIYGNMTASGRILIASMNFRGIAMSLTMHSLRLGAAIVIADPSAGIAGQIEAIRRHKVTYAFFVPAQLHTMIAHPDFRTSDVSSIESAGIGGDIVTRDLLEKARMAFPHTLVTNSAGMTEGGGIISWPFGNTPVSQLPLQGEIVPLGTATHGARLRIRDPETGQTNHRDEPGEFCISCEGIIEHYLDNVQPEAFFTDCQGHRFFRTGDLAVIDEDDVVTIIGRIKDVVKRAGVPLAPAAIESCIQNFTGAQVSVVAWPHVTLGAEPMAILDGMHGKTQDEIKQEVLSRFGEAYTMGPIVTLKQLGLEEFPSNATGKIMKFELLNKAKEVYSSK</sequence>
<dbReference type="PANTHER" id="PTHR24096">
    <property type="entry name" value="LONG-CHAIN-FATTY-ACID--COA LIGASE"/>
    <property type="match status" value="1"/>
</dbReference>
<evidence type="ECO:0000256" key="1">
    <source>
        <dbReference type="ARBA" id="ARBA00006432"/>
    </source>
</evidence>
<comment type="caution">
    <text evidence="4">The sequence shown here is derived from an EMBL/GenBank/DDBJ whole genome shotgun (WGS) entry which is preliminary data.</text>
</comment>
<dbReference type="GO" id="GO:0016405">
    <property type="term" value="F:CoA-ligase activity"/>
    <property type="evidence" value="ECO:0007669"/>
    <property type="project" value="TreeGrafter"/>
</dbReference>
<comment type="similarity">
    <text evidence="1">Belongs to the ATP-dependent AMP-binding enzyme family.</text>
</comment>
<protein>
    <submittedName>
        <fullName evidence="4">4-coumarate-- ligase 2</fullName>
    </submittedName>
</protein>
<dbReference type="InterPro" id="IPR045851">
    <property type="entry name" value="AMP-bd_C_sf"/>
</dbReference>
<evidence type="ECO:0000256" key="2">
    <source>
        <dbReference type="ARBA" id="ARBA00022598"/>
    </source>
</evidence>
<dbReference type="InterPro" id="IPR042099">
    <property type="entry name" value="ANL_N_sf"/>
</dbReference>
<dbReference type="Gene3D" id="3.40.50.12780">
    <property type="entry name" value="N-terminal domain of ligase-like"/>
    <property type="match status" value="1"/>
</dbReference>
<keyword evidence="2 4" id="KW-0436">Ligase</keyword>
<feature type="domain" description="AMP-dependent synthetase/ligase" evidence="3">
    <location>
        <begin position="65"/>
        <end position="434"/>
    </location>
</feature>
<proteinExistence type="inferred from homology"/>
<dbReference type="Gene3D" id="3.30.300.30">
    <property type="match status" value="1"/>
</dbReference>
<dbReference type="AlphaFoldDB" id="A0AAI8YS21"/>
<dbReference type="InterPro" id="IPR000873">
    <property type="entry name" value="AMP-dep_synth/lig_dom"/>
</dbReference>
<gene>
    <name evidence="4" type="ORF">LECACI_7A000947</name>
</gene>
<dbReference type="EMBL" id="CAVMBE010000003">
    <property type="protein sequence ID" value="CAK3806586.1"/>
    <property type="molecule type" value="Genomic_DNA"/>
</dbReference>
<dbReference type="SUPFAM" id="SSF56801">
    <property type="entry name" value="Acetyl-CoA synthetase-like"/>
    <property type="match status" value="1"/>
</dbReference>
<dbReference type="PANTHER" id="PTHR24096:SF149">
    <property type="entry name" value="AMP-BINDING DOMAIN-CONTAINING PROTEIN-RELATED"/>
    <property type="match status" value="1"/>
</dbReference>
<name>A0AAI8YS21_9PEZI</name>
<dbReference type="Proteomes" id="UP001296104">
    <property type="component" value="Unassembled WGS sequence"/>
</dbReference>